<protein>
    <submittedName>
        <fullName evidence="2">Isobutyryl-CoA dehydrogenase, mitochondrial isoform X1</fullName>
    </submittedName>
</protein>
<proteinExistence type="predicted"/>
<evidence type="ECO:0000313" key="1">
    <source>
        <dbReference type="Proteomes" id="UP001732780"/>
    </source>
</evidence>
<name>A0AC58PSS8_CAMBA</name>
<gene>
    <name evidence="2" type="primary">ACAD8</name>
</gene>
<dbReference type="RefSeq" id="XP_074213071.1">
    <property type="nucleotide sequence ID" value="XM_074356970.1"/>
</dbReference>
<evidence type="ECO:0000313" key="2">
    <source>
        <dbReference type="RefSeq" id="XP_074213071.1"/>
    </source>
</evidence>
<accession>A0AC58PSS8</accession>
<keyword evidence="1" id="KW-1185">Reference proteome</keyword>
<organism evidence="1 2">
    <name type="scientific">Camelus bactrianus</name>
    <name type="common">Bactrian camel</name>
    <dbReference type="NCBI Taxonomy" id="9837"/>
    <lineage>
        <taxon>Eukaryota</taxon>
        <taxon>Metazoa</taxon>
        <taxon>Chordata</taxon>
        <taxon>Craniata</taxon>
        <taxon>Vertebrata</taxon>
        <taxon>Euteleostomi</taxon>
        <taxon>Mammalia</taxon>
        <taxon>Eutheria</taxon>
        <taxon>Laurasiatheria</taxon>
        <taxon>Artiodactyla</taxon>
        <taxon>Tylopoda</taxon>
        <taxon>Camelidae</taxon>
        <taxon>Camelus</taxon>
    </lineage>
</organism>
<dbReference type="Proteomes" id="UP001732780">
    <property type="component" value="Chromosome 33"/>
</dbReference>
<sequence length="453" mass="49358">MLRDSCWRVGARLCFLRAGVRAAAESGRRALVSCIDPSIGLNEEQKEFQKVAFNFAAREMAPHTAEWDQKELFPVDVMRKAAQLGFGGVYMRTDVGGSGLSRLDASVIFEALATGCTSTTAYISIHNMCAWMIDAFGSEEQRHRFCPPLCAMEKFASYCLTEPGSGSDAASLLTSAKRQGDHYVLNGTKAFISGGGEADTYVVMCRTGGPGPKGISCVVVEKGAPGLSFGKKEKKMGWNSQPTRAVIFEDCAVPVANRIGAEGQGFLIAMQGLNGGRVNIASCSLGAAHASVILARDHLKIRKQFGAPLANNQYLQFKLADMATRLVASRMMIRSAAVALQEEREDAVALCSMAKLFATDECFAICNQALQMHGGYGYLKDYVVQQYVRDTRVHQILEGRPALSPRAGHWRPHFCSPPHFWRLRLRSILETAAGTALHCYETLGPWGPRTSVQ</sequence>
<reference evidence="2" key="1">
    <citation type="submission" date="2025-08" db="UniProtKB">
        <authorList>
            <consortium name="RefSeq"/>
        </authorList>
    </citation>
    <scope>IDENTIFICATION</scope>
    <source>
        <tissue evidence="2">Blood</tissue>
    </source>
</reference>